<gene>
    <name evidence="2" type="ORF">I8751_21295</name>
</gene>
<feature type="domain" description="Conserved hypothetical protein CHP03032" evidence="1">
    <location>
        <begin position="31"/>
        <end position="353"/>
    </location>
</feature>
<evidence type="ECO:0000313" key="2">
    <source>
        <dbReference type="EMBL" id="MBH8554842.1"/>
    </source>
</evidence>
<evidence type="ECO:0000313" key="3">
    <source>
        <dbReference type="Proteomes" id="UP000599391"/>
    </source>
</evidence>
<sequence length="367" mass="41021">MDSSRTPSDQHSVSVSSKAVVPSLEINASRQFTPWLFEQNLSLAFTTYQAGKLFFIGLQPNGKLSIFERTFERCMGLYAKGSSLYMSSLYQLWRFENILQTGQVHDNYDAVYLPQVSYVTGDLDIHDIALSNSQANNDALNLIFVNTLFSCLARVSQTHSFIPLWQPPFISKLAAEDRCHLNGLAIRDGQPRYVTAVSQSDVAEGWRDRRADGGCVIDVESNEIVLKGLSMPHSPRWYRDKLWLLNSGTGDFGYVDLERGSFEPVAFCPGYMRGLAFHGDFAVVGISQPRHNKTFSGLPLDEKLQQKNAEPRCGLLVIDLRSGDIVHSVRMEGAVLELYDVVALPGVRRPMAIGFKSDEIRRMVTVG</sequence>
<dbReference type="InterPro" id="IPR011044">
    <property type="entry name" value="Quino_amine_DH_bsu"/>
</dbReference>
<proteinExistence type="predicted"/>
<dbReference type="EMBL" id="JAECZB010000082">
    <property type="protein sequence ID" value="MBH8554842.1"/>
    <property type="molecule type" value="Genomic_DNA"/>
</dbReference>
<dbReference type="NCBIfam" id="TIGR03032">
    <property type="entry name" value="TIGR03032 family protein"/>
    <property type="match status" value="1"/>
</dbReference>
<dbReference type="InterPro" id="IPR017481">
    <property type="entry name" value="CHP03032"/>
</dbReference>
<name>A0A8J7L787_9CYAN</name>
<protein>
    <submittedName>
        <fullName evidence="2">TIGR03032 family protein</fullName>
    </submittedName>
</protein>
<comment type="caution">
    <text evidence="2">The sequence shown here is derived from an EMBL/GenBank/DDBJ whole genome shotgun (WGS) entry which is preliminary data.</text>
</comment>
<keyword evidence="3" id="KW-1185">Reference proteome</keyword>
<accession>A0A8J7L787</accession>
<dbReference type="AlphaFoldDB" id="A0A8J7L787"/>
<dbReference type="Pfam" id="PF16261">
    <property type="entry name" value="DUF4915"/>
    <property type="match status" value="1"/>
</dbReference>
<dbReference type="SUPFAM" id="SSF50969">
    <property type="entry name" value="YVTN repeat-like/Quinoprotein amine dehydrogenase"/>
    <property type="match status" value="1"/>
</dbReference>
<reference evidence="2 3" key="1">
    <citation type="journal article" date="2021" name="Int. J. Syst. Evol. Microbiol.">
        <title>Amazonocrinis nigriterrae gen. nov., sp. nov., Atlanticothrix silvestris gen. nov., sp. nov. and Dendronalium phyllosphericum gen. nov., sp. nov., nostocacean cyanobacteria from Brazilian environments.</title>
        <authorList>
            <person name="Alvarenga D.O."/>
            <person name="Andreote A.P.D."/>
            <person name="Branco L.H.Z."/>
            <person name="Delbaje E."/>
            <person name="Cruz R.B."/>
            <person name="Varani A.M."/>
            <person name="Fiore M.F."/>
        </authorList>
    </citation>
    <scope>NUCLEOTIDE SEQUENCE [LARGE SCALE GENOMIC DNA]</scope>
    <source>
        <strain evidence="2 3">CENA357</strain>
    </source>
</reference>
<organism evidence="2 3">
    <name type="scientific">Atlanticothrix silvestris CENA357</name>
    <dbReference type="NCBI Taxonomy" id="1725252"/>
    <lineage>
        <taxon>Bacteria</taxon>
        <taxon>Bacillati</taxon>
        <taxon>Cyanobacteriota</taxon>
        <taxon>Cyanophyceae</taxon>
        <taxon>Nostocales</taxon>
        <taxon>Nodulariaceae</taxon>
        <taxon>Atlanticothrix</taxon>
        <taxon>Atlanticothrix silvestris</taxon>
    </lineage>
</organism>
<dbReference type="Proteomes" id="UP000599391">
    <property type="component" value="Unassembled WGS sequence"/>
</dbReference>
<evidence type="ECO:0000259" key="1">
    <source>
        <dbReference type="Pfam" id="PF16261"/>
    </source>
</evidence>